<proteinExistence type="predicted"/>
<dbReference type="AlphaFoldDB" id="A0A433JIW0"/>
<comment type="caution">
    <text evidence="2">The sequence shown here is derived from an EMBL/GenBank/DDBJ whole genome shotgun (WGS) entry which is preliminary data.</text>
</comment>
<accession>A0A433JIW0</accession>
<dbReference type="Proteomes" id="UP000288012">
    <property type="component" value="Unassembled WGS sequence"/>
</dbReference>
<reference evidence="2 3" key="1">
    <citation type="submission" date="2018-12" db="EMBL/GenBank/DDBJ databases">
        <title>Legionella sp,whole genome shotgun sequence.</title>
        <authorList>
            <person name="Wu H."/>
        </authorList>
    </citation>
    <scope>NUCLEOTIDE SEQUENCE [LARGE SCALE GENOMIC DNA]</scope>
    <source>
        <strain evidence="3">km714</strain>
    </source>
</reference>
<gene>
    <name evidence="2" type="ORF">EKM59_06735</name>
</gene>
<sequence>MNFFQKKDVAILSLTFLQPQELNVPRLSTKQVKKLADSNRIWNQFLAEDFRVYSSDYSPSNDPEPNFAIESESEKPQESAIQRFKKHPELRSKNVQIDAHGREWFAKYKAQQLADIIIQDNDISIEKRKELATKLALVQKSILLEDELEKLSPKECDIVNNVAQLIGAKLISLEEAKKLTLEESNDLKLCAPLIMAQIFTLEEGKRLPLPVSRNLEYVIDLVLHLFLHKGEIAYLNLDECMVLQAAFMLVKEKILSIEEARALKLTFTQIQNLQSLNPLICQKKLSLAEALRYTDSQRQNVKAFMPQLLKDNRAPHLIEIEINLHKDRGLDAKVCWYLENLGDLYMHEKISLDEIKQFKIAQEAWNLRDVTELILSGHISIEEAKALSVAECRGVKAATPWIQRGWMTIRDARRLNSYQCINLESLSALLNRSDVHVHQHDLQLALAQAQVNVEEEPHAGQGISPASCA</sequence>
<feature type="region of interest" description="Disordered" evidence="1">
    <location>
        <begin position="56"/>
        <end position="80"/>
    </location>
</feature>
<keyword evidence="3" id="KW-1185">Reference proteome</keyword>
<evidence type="ECO:0000256" key="1">
    <source>
        <dbReference type="SAM" id="MobiDB-lite"/>
    </source>
</evidence>
<name>A0A433JIW0_9GAMM</name>
<dbReference type="EMBL" id="RZGR01000017">
    <property type="protein sequence ID" value="RUQ85330.1"/>
    <property type="molecule type" value="Genomic_DNA"/>
</dbReference>
<dbReference type="RefSeq" id="WP_126953650.1">
    <property type="nucleotide sequence ID" value="NZ_RZGR01000017.1"/>
</dbReference>
<protein>
    <submittedName>
        <fullName evidence="2">Uncharacterized protein</fullName>
    </submittedName>
</protein>
<evidence type="ECO:0000313" key="2">
    <source>
        <dbReference type="EMBL" id="RUQ85330.1"/>
    </source>
</evidence>
<organism evidence="2 3">
    <name type="scientific">Legionella septentrionalis</name>
    <dbReference type="NCBI Taxonomy" id="2498109"/>
    <lineage>
        <taxon>Bacteria</taxon>
        <taxon>Pseudomonadati</taxon>
        <taxon>Pseudomonadota</taxon>
        <taxon>Gammaproteobacteria</taxon>
        <taxon>Legionellales</taxon>
        <taxon>Legionellaceae</taxon>
        <taxon>Legionella</taxon>
    </lineage>
</organism>
<evidence type="ECO:0000313" key="3">
    <source>
        <dbReference type="Proteomes" id="UP000288012"/>
    </source>
</evidence>